<feature type="region of interest" description="Disordered" evidence="2">
    <location>
        <begin position="1"/>
        <end position="25"/>
    </location>
</feature>
<dbReference type="PROSITE" id="PS50005">
    <property type="entry name" value="TPR"/>
    <property type="match status" value="2"/>
</dbReference>
<dbReference type="SUPFAM" id="SSF48452">
    <property type="entry name" value="TPR-like"/>
    <property type="match status" value="2"/>
</dbReference>
<dbReference type="InterPro" id="IPR011990">
    <property type="entry name" value="TPR-like_helical_dom_sf"/>
</dbReference>
<dbReference type="Pfam" id="PF00069">
    <property type="entry name" value="Pkinase"/>
    <property type="match status" value="1"/>
</dbReference>
<dbReference type="HOGENOM" id="CLU_000288_7_37_1"/>
<dbReference type="Gene3D" id="1.10.510.10">
    <property type="entry name" value="Transferase(Phosphotransferase) domain 1"/>
    <property type="match status" value="1"/>
</dbReference>
<evidence type="ECO:0000256" key="3">
    <source>
        <dbReference type="SAM" id="Phobius"/>
    </source>
</evidence>
<reference evidence="6" key="2">
    <citation type="submission" date="2015-01" db="EMBL/GenBank/DDBJ databases">
        <title>Evolutionary Origins and Diversification of the Mycorrhizal Mutualists.</title>
        <authorList>
            <consortium name="DOE Joint Genome Institute"/>
            <consortium name="Mycorrhizal Genomics Consortium"/>
            <person name="Kohler A."/>
            <person name="Kuo A."/>
            <person name="Nagy L.G."/>
            <person name="Floudas D."/>
            <person name="Copeland A."/>
            <person name="Barry K.W."/>
            <person name="Cichocki N."/>
            <person name="Veneault-Fourrey C."/>
            <person name="LaButti K."/>
            <person name="Lindquist E.A."/>
            <person name="Lipzen A."/>
            <person name="Lundell T."/>
            <person name="Morin E."/>
            <person name="Murat C."/>
            <person name="Riley R."/>
            <person name="Ohm R."/>
            <person name="Sun H."/>
            <person name="Tunlid A."/>
            <person name="Henrissat B."/>
            <person name="Grigoriev I.V."/>
            <person name="Hibbett D.S."/>
            <person name="Martin F."/>
        </authorList>
    </citation>
    <scope>NUCLEOTIDE SEQUENCE [LARGE SCALE GENOMIC DNA]</scope>
    <source>
        <strain evidence="6">MUT 4182</strain>
    </source>
</reference>
<evidence type="ECO:0000313" key="5">
    <source>
        <dbReference type="EMBL" id="KIO20731.1"/>
    </source>
</evidence>
<dbReference type="InterPro" id="IPR000719">
    <property type="entry name" value="Prot_kinase_dom"/>
</dbReference>
<dbReference type="OrthoDB" id="621413at2759"/>
<feature type="compositionally biased region" description="Polar residues" evidence="2">
    <location>
        <begin position="11"/>
        <end position="21"/>
    </location>
</feature>
<dbReference type="AlphaFoldDB" id="A0A0C3Q8N6"/>
<dbReference type="SMART" id="SM00028">
    <property type="entry name" value="TPR"/>
    <property type="match status" value="6"/>
</dbReference>
<keyword evidence="3" id="KW-1133">Transmembrane helix</keyword>
<proteinExistence type="predicted"/>
<organism evidence="5 6">
    <name type="scientific">Tulasnella calospora MUT 4182</name>
    <dbReference type="NCBI Taxonomy" id="1051891"/>
    <lineage>
        <taxon>Eukaryota</taxon>
        <taxon>Fungi</taxon>
        <taxon>Dikarya</taxon>
        <taxon>Basidiomycota</taxon>
        <taxon>Agaricomycotina</taxon>
        <taxon>Agaricomycetes</taxon>
        <taxon>Cantharellales</taxon>
        <taxon>Tulasnellaceae</taxon>
        <taxon>Tulasnella</taxon>
    </lineage>
</organism>
<keyword evidence="3" id="KW-0472">Membrane</keyword>
<dbReference type="InterPro" id="IPR001245">
    <property type="entry name" value="Ser-Thr/Tyr_kinase_cat_dom"/>
</dbReference>
<dbReference type="Pfam" id="PF07714">
    <property type="entry name" value="PK_Tyr_Ser-Thr"/>
    <property type="match status" value="1"/>
</dbReference>
<protein>
    <recommendedName>
        <fullName evidence="4">Protein kinase domain-containing protein</fullName>
    </recommendedName>
</protein>
<dbReference type="EMBL" id="KN823163">
    <property type="protein sequence ID" value="KIO20731.1"/>
    <property type="molecule type" value="Genomic_DNA"/>
</dbReference>
<dbReference type="STRING" id="1051891.A0A0C3Q8N6"/>
<accession>A0A0C3Q8N6</accession>
<dbReference type="InterPro" id="IPR019734">
    <property type="entry name" value="TPR_rpt"/>
</dbReference>
<feature type="region of interest" description="Disordered" evidence="2">
    <location>
        <begin position="55"/>
        <end position="86"/>
    </location>
</feature>
<dbReference type="PROSITE" id="PS00108">
    <property type="entry name" value="PROTEIN_KINASE_ST"/>
    <property type="match status" value="1"/>
</dbReference>
<dbReference type="SUPFAM" id="SSF56112">
    <property type="entry name" value="Protein kinase-like (PK-like)"/>
    <property type="match status" value="1"/>
</dbReference>
<dbReference type="GO" id="GO:0005524">
    <property type="term" value="F:ATP binding"/>
    <property type="evidence" value="ECO:0007669"/>
    <property type="project" value="InterPro"/>
</dbReference>
<dbReference type="InterPro" id="IPR008271">
    <property type="entry name" value="Ser/Thr_kinase_AS"/>
</dbReference>
<dbReference type="InterPro" id="IPR050167">
    <property type="entry name" value="Ser_Thr_protein_kinase"/>
</dbReference>
<keyword evidence="6" id="KW-1185">Reference proteome</keyword>
<sequence length="719" mass="80401">MAENTHENEQVHQQLSSQASVTEKVDKAMPRLRICPRKALGGLAHLRIERTRIKPIESRAPKRGGNADIEAAILTPSRPSNSSKPEVTEYIAAKKLRFDSETDHNRALAPFAHEVGLMNDLSHPNVVNVVGFVEDVDDGVAWLVFTWEKNGNLREFVRSANWELPERVSLINDVVTGLGYLHGRSPPICHGDLKSLNILVNSENRAVITDFGSARSIDSAMEQVAGSVNLAKATKIQLQTSTGETTIQPIETEVTPSGEFITLTGPVWTVRWAAPELLDGVPPSLGSDVWAFGWICWEAITGNFPFEEENNMAVLLRIVKGDLPSINNNAQFEQIKMLCSLMEECLRLDVNKRPPVVRCQQVLSFMHKTTPSGGGNSLGRPRSTGLLHALGWIQLQSGVTAKAQEYFQQSLDASKVVGDEQGKARALHAMGEVYRREGQYSNAVESYSRSRDLYSKIGDQEGFAKSVKALGDVYCVRSEYSTAEGLYIQSRDEYSKTGHLLGLAQSFKALGEVYYMRNEYSKAEELYIQSRDLYSSVGDLLGFANSVRALGEVYNKRHENSKAEESYIQSRDLYSKIGNQLGFAHSLEGLGRVQARQCEYARAGQSYLEAQRIYHQIGNRQSSAHILWHRGSLHAMQVQYVEAERLVREASTIYGELGMKTDVADCDAFLTAVRPLLERDQRRRRRYLSEFFPWSVTTVILIPTLGFLVYLILRDPSSY</sequence>
<dbReference type="PANTHER" id="PTHR23257:SF706">
    <property type="entry name" value="PROTO-ONCOGENE SERINE_THREONINE-PROTEIN KINASE MOS"/>
    <property type="match status" value="1"/>
</dbReference>
<keyword evidence="1" id="KW-0802">TPR repeat</keyword>
<evidence type="ECO:0000256" key="1">
    <source>
        <dbReference type="PROSITE-ProRule" id="PRU00339"/>
    </source>
</evidence>
<dbReference type="InterPro" id="IPR011009">
    <property type="entry name" value="Kinase-like_dom_sf"/>
</dbReference>
<feature type="repeat" description="TPR" evidence="1">
    <location>
        <begin position="504"/>
        <end position="537"/>
    </location>
</feature>
<dbReference type="GO" id="GO:0007165">
    <property type="term" value="P:signal transduction"/>
    <property type="evidence" value="ECO:0007669"/>
    <property type="project" value="TreeGrafter"/>
</dbReference>
<feature type="repeat" description="TPR" evidence="1">
    <location>
        <begin position="424"/>
        <end position="457"/>
    </location>
</feature>
<dbReference type="GO" id="GO:0005737">
    <property type="term" value="C:cytoplasm"/>
    <property type="evidence" value="ECO:0007669"/>
    <property type="project" value="TreeGrafter"/>
</dbReference>
<dbReference type="PANTHER" id="PTHR23257">
    <property type="entry name" value="SERINE-THREONINE PROTEIN KINASE"/>
    <property type="match status" value="1"/>
</dbReference>
<name>A0A0C3Q8N6_9AGAM</name>
<keyword evidence="3" id="KW-0812">Transmembrane</keyword>
<dbReference type="PROSITE" id="PS50011">
    <property type="entry name" value="PROTEIN_KINASE_DOM"/>
    <property type="match status" value="1"/>
</dbReference>
<feature type="compositionally biased region" description="Basic and acidic residues" evidence="2">
    <location>
        <begin position="1"/>
        <end position="10"/>
    </location>
</feature>
<feature type="transmembrane region" description="Helical" evidence="3">
    <location>
        <begin position="691"/>
        <end position="713"/>
    </location>
</feature>
<evidence type="ECO:0000256" key="2">
    <source>
        <dbReference type="SAM" id="MobiDB-lite"/>
    </source>
</evidence>
<evidence type="ECO:0000313" key="6">
    <source>
        <dbReference type="Proteomes" id="UP000054248"/>
    </source>
</evidence>
<gene>
    <name evidence="5" type="ORF">M407DRAFT_29627</name>
</gene>
<dbReference type="SMART" id="SM00220">
    <property type="entry name" value="S_TKc"/>
    <property type="match status" value="1"/>
</dbReference>
<dbReference type="Proteomes" id="UP000054248">
    <property type="component" value="Unassembled WGS sequence"/>
</dbReference>
<feature type="domain" description="Protein kinase" evidence="4">
    <location>
        <begin position="55"/>
        <end position="366"/>
    </location>
</feature>
<dbReference type="GO" id="GO:0004672">
    <property type="term" value="F:protein kinase activity"/>
    <property type="evidence" value="ECO:0007669"/>
    <property type="project" value="InterPro"/>
</dbReference>
<dbReference type="Pfam" id="PF13424">
    <property type="entry name" value="TPR_12"/>
    <property type="match status" value="2"/>
</dbReference>
<reference evidence="5 6" key="1">
    <citation type="submission" date="2014-04" db="EMBL/GenBank/DDBJ databases">
        <authorList>
            <consortium name="DOE Joint Genome Institute"/>
            <person name="Kuo A."/>
            <person name="Girlanda M."/>
            <person name="Perotto S."/>
            <person name="Kohler A."/>
            <person name="Nagy L.G."/>
            <person name="Floudas D."/>
            <person name="Copeland A."/>
            <person name="Barry K.W."/>
            <person name="Cichocki N."/>
            <person name="Veneault-Fourrey C."/>
            <person name="LaButti K."/>
            <person name="Lindquist E.A."/>
            <person name="Lipzen A."/>
            <person name="Lundell T."/>
            <person name="Morin E."/>
            <person name="Murat C."/>
            <person name="Sun H."/>
            <person name="Tunlid A."/>
            <person name="Henrissat B."/>
            <person name="Grigoriev I.V."/>
            <person name="Hibbett D.S."/>
            <person name="Martin F."/>
            <person name="Nordberg H.P."/>
            <person name="Cantor M.N."/>
            <person name="Hua S.X."/>
        </authorList>
    </citation>
    <scope>NUCLEOTIDE SEQUENCE [LARGE SCALE GENOMIC DNA]</scope>
    <source>
        <strain evidence="5 6">MUT 4182</strain>
    </source>
</reference>
<dbReference type="Gene3D" id="1.25.40.10">
    <property type="entry name" value="Tetratricopeptide repeat domain"/>
    <property type="match status" value="2"/>
</dbReference>
<evidence type="ECO:0000259" key="4">
    <source>
        <dbReference type="PROSITE" id="PS50011"/>
    </source>
</evidence>